<organism evidence="2 3">
    <name type="scientific">Amycolatopsis saalfeldensis</name>
    <dbReference type="NCBI Taxonomy" id="394193"/>
    <lineage>
        <taxon>Bacteria</taxon>
        <taxon>Bacillati</taxon>
        <taxon>Actinomycetota</taxon>
        <taxon>Actinomycetes</taxon>
        <taxon>Pseudonocardiales</taxon>
        <taxon>Pseudonocardiaceae</taxon>
        <taxon>Amycolatopsis</taxon>
    </lineage>
</organism>
<evidence type="ECO:0000313" key="3">
    <source>
        <dbReference type="Proteomes" id="UP000198582"/>
    </source>
</evidence>
<protein>
    <submittedName>
        <fullName evidence="2">Helix-turn-helix domain-containing protein</fullName>
    </submittedName>
</protein>
<dbReference type="STRING" id="394193.SAMN04489732_115129"/>
<keyword evidence="3" id="KW-1185">Reference proteome</keyword>
<evidence type="ECO:0000313" key="2">
    <source>
        <dbReference type="EMBL" id="SEP51061.1"/>
    </source>
</evidence>
<gene>
    <name evidence="2" type="ORF">SAMN04489732_115129</name>
</gene>
<accession>A0A1H8YGA9</accession>
<dbReference type="InterPro" id="IPR041657">
    <property type="entry name" value="HTH_17"/>
</dbReference>
<reference evidence="2 3" key="1">
    <citation type="submission" date="2016-10" db="EMBL/GenBank/DDBJ databases">
        <authorList>
            <person name="de Groot N.N."/>
        </authorList>
    </citation>
    <scope>NUCLEOTIDE SEQUENCE [LARGE SCALE GENOMIC DNA]</scope>
    <source>
        <strain evidence="2 3">DSM 44993</strain>
    </source>
</reference>
<dbReference type="AlphaFoldDB" id="A0A1H8YGA9"/>
<dbReference type="InterPro" id="IPR009061">
    <property type="entry name" value="DNA-bd_dom_put_sf"/>
</dbReference>
<dbReference type="OrthoDB" id="5524782at2"/>
<name>A0A1H8YGA9_9PSEU</name>
<proteinExistence type="predicted"/>
<dbReference type="EMBL" id="FOEF01000015">
    <property type="protein sequence ID" value="SEP51061.1"/>
    <property type="molecule type" value="Genomic_DNA"/>
</dbReference>
<dbReference type="Pfam" id="PF12728">
    <property type="entry name" value="HTH_17"/>
    <property type="match status" value="1"/>
</dbReference>
<feature type="domain" description="Helix-turn-helix" evidence="1">
    <location>
        <begin position="16"/>
        <end position="62"/>
    </location>
</feature>
<dbReference type="InterPro" id="IPR036388">
    <property type="entry name" value="WH-like_DNA-bd_sf"/>
</dbReference>
<dbReference type="Gene3D" id="1.10.10.10">
    <property type="entry name" value="Winged helix-like DNA-binding domain superfamily/Winged helix DNA-binding domain"/>
    <property type="match status" value="1"/>
</dbReference>
<dbReference type="SUPFAM" id="SSF46955">
    <property type="entry name" value="Putative DNA-binding domain"/>
    <property type="match status" value="1"/>
</dbReference>
<evidence type="ECO:0000259" key="1">
    <source>
        <dbReference type="Pfam" id="PF12728"/>
    </source>
</evidence>
<dbReference type="Proteomes" id="UP000198582">
    <property type="component" value="Unassembled WGS sequence"/>
</dbReference>
<dbReference type="RefSeq" id="WP_091622864.1">
    <property type="nucleotide sequence ID" value="NZ_FOEF01000015.1"/>
</dbReference>
<sequence length="66" mass="7349">MTVRVRVVAIEGLWGPEELAAFLGIPEKTLRDWRLKNYGPPFSKLGKHVRYDPAAVRAWVADASAA</sequence>